<proteinExistence type="predicted"/>
<sequence length="67" mass="7266">MSNLHVAHKCDSKKCAAGKAEGKRAGTFWVNGEFKGEEKPPTMNRSRSGAIEARENGEAVSHGQKPR</sequence>
<dbReference type="AlphaFoldDB" id="A0A5K7YFK0"/>
<organism evidence="2 3">
    <name type="scientific">Desulfosarcina alkanivorans</name>
    <dbReference type="NCBI Taxonomy" id="571177"/>
    <lineage>
        <taxon>Bacteria</taxon>
        <taxon>Pseudomonadati</taxon>
        <taxon>Thermodesulfobacteriota</taxon>
        <taxon>Desulfobacteria</taxon>
        <taxon>Desulfobacterales</taxon>
        <taxon>Desulfosarcinaceae</taxon>
        <taxon>Desulfosarcina</taxon>
    </lineage>
</organism>
<evidence type="ECO:0000313" key="3">
    <source>
        <dbReference type="Proteomes" id="UP000427906"/>
    </source>
</evidence>
<evidence type="ECO:0000313" key="2">
    <source>
        <dbReference type="EMBL" id="BBO68302.1"/>
    </source>
</evidence>
<dbReference type="EMBL" id="AP021874">
    <property type="protein sequence ID" value="BBO68302.1"/>
    <property type="molecule type" value="Genomic_DNA"/>
</dbReference>
<dbReference type="Proteomes" id="UP000427906">
    <property type="component" value="Chromosome"/>
</dbReference>
<keyword evidence="3" id="KW-1185">Reference proteome</keyword>
<gene>
    <name evidence="2" type="ORF">DSCA_22320</name>
</gene>
<protein>
    <submittedName>
        <fullName evidence="2">Uncharacterized protein</fullName>
    </submittedName>
</protein>
<dbReference type="KEGG" id="dalk:DSCA_22320"/>
<accession>A0A5K7YFK0</accession>
<feature type="region of interest" description="Disordered" evidence="1">
    <location>
        <begin position="33"/>
        <end position="67"/>
    </location>
</feature>
<reference evidence="2 3" key="1">
    <citation type="submission" date="2019-11" db="EMBL/GenBank/DDBJ databases">
        <title>Comparative genomics of hydrocarbon-degrading Desulfosarcina strains.</title>
        <authorList>
            <person name="Watanabe M."/>
            <person name="Kojima H."/>
            <person name="Fukui M."/>
        </authorList>
    </citation>
    <scope>NUCLEOTIDE SEQUENCE [LARGE SCALE GENOMIC DNA]</scope>
    <source>
        <strain evidence="2 3">PL12</strain>
    </source>
</reference>
<name>A0A5K7YFK0_9BACT</name>
<evidence type="ECO:0000256" key="1">
    <source>
        <dbReference type="SAM" id="MobiDB-lite"/>
    </source>
</evidence>